<evidence type="ECO:0000313" key="1">
    <source>
        <dbReference type="EMBL" id="MDH1897997.1"/>
    </source>
</evidence>
<protein>
    <submittedName>
        <fullName evidence="1">Uncharacterized protein</fullName>
    </submittedName>
</protein>
<sequence length="100" mass="11348">MQQVTVTIHFNGEKPNKLIIEPYWYIDNADIYHSIFDAMGWIMPNPSVISQSHRNSSAPGSFGSTVDAYHKAIKIQAPDVLKIDFYLDSDQSNRKVIYAS</sequence>
<accession>A0AA42VC20</accession>
<name>A0AA42VC20_AERCA</name>
<dbReference type="AlphaFoldDB" id="A0AA42VC20"/>
<evidence type="ECO:0000313" key="2">
    <source>
        <dbReference type="Proteomes" id="UP001160758"/>
    </source>
</evidence>
<reference evidence="1" key="1">
    <citation type="submission" date="2022-09" db="EMBL/GenBank/DDBJ databases">
        <title>Intensive care unit water sources are persistently colonized with multi-drug resistant bacteria and are the site of extensive horizontal gene transfer of antibiotic resistance genes.</title>
        <authorList>
            <person name="Diorio-Toth L."/>
        </authorList>
    </citation>
    <scope>NUCLEOTIDE SEQUENCE</scope>
    <source>
        <strain evidence="1">GD03796</strain>
    </source>
</reference>
<organism evidence="1 2">
    <name type="scientific">Aeromonas caviae</name>
    <name type="common">Aeromonas punctata</name>
    <dbReference type="NCBI Taxonomy" id="648"/>
    <lineage>
        <taxon>Bacteria</taxon>
        <taxon>Pseudomonadati</taxon>
        <taxon>Pseudomonadota</taxon>
        <taxon>Gammaproteobacteria</taxon>
        <taxon>Aeromonadales</taxon>
        <taxon>Aeromonadaceae</taxon>
        <taxon>Aeromonas</taxon>
    </lineage>
</organism>
<dbReference type="RefSeq" id="WP_279981384.1">
    <property type="nucleotide sequence ID" value="NZ_JAOCFT010000001.1"/>
</dbReference>
<dbReference type="Proteomes" id="UP001160758">
    <property type="component" value="Unassembled WGS sequence"/>
</dbReference>
<gene>
    <name evidence="1" type="ORF">N5I07_10510</name>
</gene>
<comment type="caution">
    <text evidence="1">The sequence shown here is derived from an EMBL/GenBank/DDBJ whole genome shotgun (WGS) entry which is preliminary data.</text>
</comment>
<proteinExistence type="predicted"/>
<dbReference type="EMBL" id="JAOCFT010000001">
    <property type="protein sequence ID" value="MDH1897997.1"/>
    <property type="molecule type" value="Genomic_DNA"/>
</dbReference>